<proteinExistence type="predicted"/>
<protein>
    <submittedName>
        <fullName evidence="1">Uncharacterized protein</fullName>
    </submittedName>
</protein>
<dbReference type="EMBL" id="LAZR01003805">
    <property type="protein sequence ID" value="KKN14548.1"/>
    <property type="molecule type" value="Genomic_DNA"/>
</dbReference>
<comment type="caution">
    <text evidence="1">The sequence shown here is derived from an EMBL/GenBank/DDBJ whole genome shotgun (WGS) entry which is preliminary data.</text>
</comment>
<name>A0A0F9RB07_9ZZZZ</name>
<organism evidence="1">
    <name type="scientific">marine sediment metagenome</name>
    <dbReference type="NCBI Taxonomy" id="412755"/>
    <lineage>
        <taxon>unclassified sequences</taxon>
        <taxon>metagenomes</taxon>
        <taxon>ecological metagenomes</taxon>
    </lineage>
</organism>
<sequence>MEKDTPFITEGDGKADVEISLIEACGIKFEDYVEDNSILTKEIFEAHLNELLDLVNKVNHYVAYLILGVLILKTGTNLTEDLREKLIKAAAWENNRKDWKLKDTDEDREFLDLRKEILLDFQEKIRNHKPGVITDIF</sequence>
<reference evidence="1" key="1">
    <citation type="journal article" date="2015" name="Nature">
        <title>Complex archaea that bridge the gap between prokaryotes and eukaryotes.</title>
        <authorList>
            <person name="Spang A."/>
            <person name="Saw J.H."/>
            <person name="Jorgensen S.L."/>
            <person name="Zaremba-Niedzwiedzka K."/>
            <person name="Martijn J."/>
            <person name="Lind A.E."/>
            <person name="van Eijk R."/>
            <person name="Schleper C."/>
            <person name="Guy L."/>
            <person name="Ettema T.J."/>
        </authorList>
    </citation>
    <scope>NUCLEOTIDE SEQUENCE</scope>
</reference>
<dbReference type="AlphaFoldDB" id="A0A0F9RB07"/>
<gene>
    <name evidence="1" type="ORF">LCGC14_0994930</name>
</gene>
<evidence type="ECO:0000313" key="1">
    <source>
        <dbReference type="EMBL" id="KKN14548.1"/>
    </source>
</evidence>
<accession>A0A0F9RB07</accession>